<proteinExistence type="predicted"/>
<organism evidence="2 3">
    <name type="scientific">Tanacetum coccineum</name>
    <dbReference type="NCBI Taxonomy" id="301880"/>
    <lineage>
        <taxon>Eukaryota</taxon>
        <taxon>Viridiplantae</taxon>
        <taxon>Streptophyta</taxon>
        <taxon>Embryophyta</taxon>
        <taxon>Tracheophyta</taxon>
        <taxon>Spermatophyta</taxon>
        <taxon>Magnoliopsida</taxon>
        <taxon>eudicotyledons</taxon>
        <taxon>Gunneridae</taxon>
        <taxon>Pentapetalae</taxon>
        <taxon>asterids</taxon>
        <taxon>campanulids</taxon>
        <taxon>Asterales</taxon>
        <taxon>Asteraceae</taxon>
        <taxon>Asteroideae</taxon>
        <taxon>Anthemideae</taxon>
        <taxon>Anthemidinae</taxon>
        <taxon>Tanacetum</taxon>
    </lineage>
</organism>
<dbReference type="Proteomes" id="UP001151760">
    <property type="component" value="Unassembled WGS sequence"/>
</dbReference>
<evidence type="ECO:0000256" key="1">
    <source>
        <dbReference type="SAM" id="MobiDB-lite"/>
    </source>
</evidence>
<protein>
    <submittedName>
        <fullName evidence="2">Uncharacterized protein</fullName>
    </submittedName>
</protein>
<name>A0ABQ5BX26_9ASTR</name>
<feature type="region of interest" description="Disordered" evidence="1">
    <location>
        <begin position="1"/>
        <end position="66"/>
    </location>
</feature>
<keyword evidence="3" id="KW-1185">Reference proteome</keyword>
<dbReference type="EMBL" id="BQNB010013717">
    <property type="protein sequence ID" value="GJT19435.1"/>
    <property type="molecule type" value="Genomic_DNA"/>
</dbReference>
<sequence>MGKDDKTNDNEAQRSRSQSMKEQDTTKQRPEHSDLNDKSNLTVSEGVRTKELVAGEEDSAGGGWRRMETAAATETTVHISSLIMSTASSVRIRLMLNLGRRLLATRECANVWNMFHKDGNHD</sequence>
<reference evidence="2" key="2">
    <citation type="submission" date="2022-01" db="EMBL/GenBank/DDBJ databases">
        <authorList>
            <person name="Yamashiro T."/>
            <person name="Shiraishi A."/>
            <person name="Satake H."/>
            <person name="Nakayama K."/>
        </authorList>
    </citation>
    <scope>NUCLEOTIDE SEQUENCE</scope>
</reference>
<accession>A0ABQ5BX26</accession>
<evidence type="ECO:0000313" key="2">
    <source>
        <dbReference type="EMBL" id="GJT19435.1"/>
    </source>
</evidence>
<evidence type="ECO:0000313" key="3">
    <source>
        <dbReference type="Proteomes" id="UP001151760"/>
    </source>
</evidence>
<reference evidence="2" key="1">
    <citation type="journal article" date="2022" name="Int. J. Mol. Sci.">
        <title>Draft Genome of Tanacetum Coccineum: Genomic Comparison of Closely Related Tanacetum-Family Plants.</title>
        <authorList>
            <person name="Yamashiro T."/>
            <person name="Shiraishi A."/>
            <person name="Nakayama K."/>
            <person name="Satake H."/>
        </authorList>
    </citation>
    <scope>NUCLEOTIDE SEQUENCE</scope>
</reference>
<feature type="compositionally biased region" description="Basic and acidic residues" evidence="1">
    <location>
        <begin position="1"/>
        <end position="37"/>
    </location>
</feature>
<gene>
    <name evidence="2" type="ORF">Tco_0878141</name>
</gene>
<comment type="caution">
    <text evidence="2">The sequence shown here is derived from an EMBL/GenBank/DDBJ whole genome shotgun (WGS) entry which is preliminary data.</text>
</comment>